<keyword evidence="3" id="KW-1185">Reference proteome</keyword>
<reference evidence="3" key="2">
    <citation type="journal article" date="2017" name="J. Anim. Genet.">
        <title>Multiple reference genome sequences of hot pepper reveal the massive evolution of plant disease resistance genes by retroduplication.</title>
        <authorList>
            <person name="Kim S."/>
            <person name="Park J."/>
            <person name="Yeom S.-I."/>
            <person name="Kim Y.-M."/>
            <person name="Seo E."/>
            <person name="Kim K.-T."/>
            <person name="Kim M.-S."/>
            <person name="Lee J.M."/>
            <person name="Cheong K."/>
            <person name="Shin H.-S."/>
            <person name="Kim S.-B."/>
            <person name="Han K."/>
            <person name="Lee J."/>
            <person name="Park M."/>
            <person name="Lee H.-A."/>
            <person name="Lee H.-Y."/>
            <person name="Lee Y."/>
            <person name="Oh S."/>
            <person name="Lee J.H."/>
            <person name="Choi E."/>
            <person name="Choi E."/>
            <person name="Lee S.E."/>
            <person name="Jeon J."/>
            <person name="Kim H."/>
            <person name="Choi G."/>
            <person name="Song H."/>
            <person name="Lee J."/>
            <person name="Lee S.-C."/>
            <person name="Kwon J.-K."/>
            <person name="Lee H.-Y."/>
            <person name="Koo N."/>
            <person name="Hong Y."/>
            <person name="Kim R.W."/>
            <person name="Kang W.-H."/>
            <person name="Huh J.H."/>
            <person name="Kang B.-C."/>
            <person name="Yang T.-J."/>
            <person name="Lee Y.-H."/>
            <person name="Bennetzen J.L."/>
            <person name="Choi D."/>
        </authorList>
    </citation>
    <scope>NUCLEOTIDE SEQUENCE [LARGE SCALE GENOMIC DNA]</scope>
    <source>
        <strain evidence="3">cv. PBC81</strain>
    </source>
</reference>
<protein>
    <submittedName>
        <fullName evidence="2">CDPK-related kinase 7</fullName>
    </submittedName>
</protein>
<proteinExistence type="predicted"/>
<feature type="compositionally biased region" description="Polar residues" evidence="1">
    <location>
        <begin position="1"/>
        <end position="10"/>
    </location>
</feature>
<evidence type="ECO:0000256" key="1">
    <source>
        <dbReference type="SAM" id="MobiDB-lite"/>
    </source>
</evidence>
<feature type="compositionally biased region" description="Basic and acidic residues" evidence="1">
    <location>
        <begin position="11"/>
        <end position="39"/>
    </location>
</feature>
<dbReference type="GO" id="GO:0016301">
    <property type="term" value="F:kinase activity"/>
    <property type="evidence" value="ECO:0007669"/>
    <property type="project" value="UniProtKB-KW"/>
</dbReference>
<reference evidence="2 3" key="1">
    <citation type="journal article" date="2017" name="Genome Biol.">
        <title>New reference genome sequences of hot pepper reveal the massive evolution of plant disease-resistance genes by retroduplication.</title>
        <authorList>
            <person name="Kim S."/>
            <person name="Park J."/>
            <person name="Yeom S.I."/>
            <person name="Kim Y.M."/>
            <person name="Seo E."/>
            <person name="Kim K.T."/>
            <person name="Kim M.S."/>
            <person name="Lee J.M."/>
            <person name="Cheong K."/>
            <person name="Shin H.S."/>
            <person name="Kim S.B."/>
            <person name="Han K."/>
            <person name="Lee J."/>
            <person name="Park M."/>
            <person name="Lee H.A."/>
            <person name="Lee H.Y."/>
            <person name="Lee Y."/>
            <person name="Oh S."/>
            <person name="Lee J.H."/>
            <person name="Choi E."/>
            <person name="Choi E."/>
            <person name="Lee S.E."/>
            <person name="Jeon J."/>
            <person name="Kim H."/>
            <person name="Choi G."/>
            <person name="Song H."/>
            <person name="Lee J."/>
            <person name="Lee S.C."/>
            <person name="Kwon J.K."/>
            <person name="Lee H.Y."/>
            <person name="Koo N."/>
            <person name="Hong Y."/>
            <person name="Kim R.W."/>
            <person name="Kang W.H."/>
            <person name="Huh J.H."/>
            <person name="Kang B.C."/>
            <person name="Yang T.J."/>
            <person name="Lee Y.H."/>
            <person name="Bennetzen J.L."/>
            <person name="Choi D."/>
        </authorList>
    </citation>
    <scope>NUCLEOTIDE SEQUENCE [LARGE SCALE GENOMIC DNA]</scope>
    <source>
        <strain evidence="3">cv. PBC81</strain>
    </source>
</reference>
<accession>A0A2G2VCS7</accession>
<dbReference type="AlphaFoldDB" id="A0A2G2VCS7"/>
<dbReference type="EMBL" id="MLFT02000016">
    <property type="protein sequence ID" value="PHT30795.1"/>
    <property type="molecule type" value="Genomic_DNA"/>
</dbReference>
<keyword evidence="2" id="KW-0808">Transferase</keyword>
<organism evidence="2 3">
    <name type="scientific">Capsicum baccatum</name>
    <name type="common">Peruvian pepper</name>
    <dbReference type="NCBI Taxonomy" id="33114"/>
    <lineage>
        <taxon>Eukaryota</taxon>
        <taxon>Viridiplantae</taxon>
        <taxon>Streptophyta</taxon>
        <taxon>Embryophyta</taxon>
        <taxon>Tracheophyta</taxon>
        <taxon>Spermatophyta</taxon>
        <taxon>Magnoliopsida</taxon>
        <taxon>eudicotyledons</taxon>
        <taxon>Gunneridae</taxon>
        <taxon>Pentapetalae</taxon>
        <taxon>asterids</taxon>
        <taxon>lamiids</taxon>
        <taxon>Solanales</taxon>
        <taxon>Solanaceae</taxon>
        <taxon>Solanoideae</taxon>
        <taxon>Capsiceae</taxon>
        <taxon>Capsicum</taxon>
    </lineage>
</organism>
<feature type="region of interest" description="Disordered" evidence="1">
    <location>
        <begin position="1"/>
        <end position="94"/>
    </location>
</feature>
<sequence>MSIIKTSHVLTKSEDYTRKSTKEWVNKSFGKSEEQKENAEMASPISKQDKVNQEDLSTGQIPVDKSKDDLSVQHSSPLPGAFKNSPANSSRTSTSLRFLKRVPPSQAKHIRTLLARRHDSIKPNEAIEGMTQLSLMKLYEILSLFSWHYTTIMTLYNS</sequence>
<feature type="compositionally biased region" description="Polar residues" evidence="1">
    <location>
        <begin position="85"/>
        <end position="94"/>
    </location>
</feature>
<name>A0A2G2VCS7_CAPBA</name>
<comment type="caution">
    <text evidence="2">The sequence shown here is derived from an EMBL/GenBank/DDBJ whole genome shotgun (WGS) entry which is preliminary data.</text>
</comment>
<evidence type="ECO:0000313" key="3">
    <source>
        <dbReference type="Proteomes" id="UP000224567"/>
    </source>
</evidence>
<evidence type="ECO:0000313" key="2">
    <source>
        <dbReference type="EMBL" id="PHT30795.1"/>
    </source>
</evidence>
<dbReference type="Proteomes" id="UP000224567">
    <property type="component" value="Unassembled WGS sequence"/>
</dbReference>
<keyword evidence="2" id="KW-0418">Kinase</keyword>
<gene>
    <name evidence="2" type="ORF">CQW23_29628</name>
</gene>
<dbReference type="STRING" id="33114.A0A2G2VCS7"/>